<evidence type="ECO:0000313" key="1">
    <source>
        <dbReference type="EMBL" id="KAF3552422.1"/>
    </source>
</evidence>
<evidence type="ECO:0000313" key="2">
    <source>
        <dbReference type="Proteomes" id="UP000266723"/>
    </source>
</evidence>
<sequence>AKLALEALEVPVGCVILEEGNIIASGRNRTNETSNISASLSLVSELVMAPQTHSERITALESQITGVMTAIDEIRSVATRSEQTLLEVTEKNDKKFLEIDKKEEERHAQLVAMFLKQSSE</sequence>
<evidence type="ECO:0008006" key="3">
    <source>
        <dbReference type="Google" id="ProtNLM"/>
    </source>
</evidence>
<feature type="non-terminal residue" evidence="1">
    <location>
        <position position="1"/>
    </location>
</feature>
<accession>A0ABQ7CN45</accession>
<reference evidence="1 2" key="1">
    <citation type="journal article" date="2020" name="BMC Genomics">
        <title>Intraspecific diversification of the crop wild relative Brassica cretica Lam. using demographic model selection.</title>
        <authorList>
            <person name="Kioukis A."/>
            <person name="Michalopoulou V.A."/>
            <person name="Briers L."/>
            <person name="Pirintsos S."/>
            <person name="Studholme D.J."/>
            <person name="Pavlidis P."/>
            <person name="Sarris P.F."/>
        </authorList>
    </citation>
    <scope>NUCLEOTIDE SEQUENCE [LARGE SCALE GENOMIC DNA]</scope>
    <source>
        <strain evidence="2">cv. PFS-1207/04</strain>
    </source>
</reference>
<proteinExistence type="predicted"/>
<gene>
    <name evidence="1" type="ORF">DY000_02008929</name>
</gene>
<keyword evidence="2" id="KW-1185">Reference proteome</keyword>
<organism evidence="1 2">
    <name type="scientific">Brassica cretica</name>
    <name type="common">Mustard</name>
    <dbReference type="NCBI Taxonomy" id="69181"/>
    <lineage>
        <taxon>Eukaryota</taxon>
        <taxon>Viridiplantae</taxon>
        <taxon>Streptophyta</taxon>
        <taxon>Embryophyta</taxon>
        <taxon>Tracheophyta</taxon>
        <taxon>Spermatophyta</taxon>
        <taxon>Magnoliopsida</taxon>
        <taxon>eudicotyledons</taxon>
        <taxon>Gunneridae</taxon>
        <taxon>Pentapetalae</taxon>
        <taxon>rosids</taxon>
        <taxon>malvids</taxon>
        <taxon>Brassicales</taxon>
        <taxon>Brassicaceae</taxon>
        <taxon>Brassiceae</taxon>
        <taxon>Brassica</taxon>
    </lineage>
</organism>
<dbReference type="SUPFAM" id="SSF53927">
    <property type="entry name" value="Cytidine deaminase-like"/>
    <property type="match status" value="1"/>
</dbReference>
<dbReference type="EMBL" id="QGKV02000832">
    <property type="protein sequence ID" value="KAF3552422.1"/>
    <property type="molecule type" value="Genomic_DNA"/>
</dbReference>
<dbReference type="Proteomes" id="UP000266723">
    <property type="component" value="Unassembled WGS sequence"/>
</dbReference>
<protein>
    <recommendedName>
        <fullName evidence="3">CMP/dCMP-type deaminase domain-containing protein</fullName>
    </recommendedName>
</protein>
<dbReference type="InterPro" id="IPR016193">
    <property type="entry name" value="Cytidine_deaminase-like"/>
</dbReference>
<name>A0ABQ7CN45_BRACR</name>
<dbReference type="Gene3D" id="3.40.140.10">
    <property type="entry name" value="Cytidine Deaminase, domain 2"/>
    <property type="match status" value="1"/>
</dbReference>
<comment type="caution">
    <text evidence="1">The sequence shown here is derived from an EMBL/GenBank/DDBJ whole genome shotgun (WGS) entry which is preliminary data.</text>
</comment>